<feature type="transmembrane region" description="Helical" evidence="2">
    <location>
        <begin position="21"/>
        <end position="41"/>
    </location>
</feature>
<organism evidence="3 4">
    <name type="scientific">Orbilia oligospora</name>
    <name type="common">Nematode-trapping fungus</name>
    <name type="synonym">Arthrobotrys oligospora</name>
    <dbReference type="NCBI Taxonomy" id="2813651"/>
    <lineage>
        <taxon>Eukaryota</taxon>
        <taxon>Fungi</taxon>
        <taxon>Dikarya</taxon>
        <taxon>Ascomycota</taxon>
        <taxon>Pezizomycotina</taxon>
        <taxon>Orbiliomycetes</taxon>
        <taxon>Orbiliales</taxon>
        <taxon>Orbiliaceae</taxon>
        <taxon>Orbilia</taxon>
    </lineage>
</organism>
<dbReference type="EMBL" id="WIQW01000003">
    <property type="protein sequence ID" value="KAF3111937.1"/>
    <property type="molecule type" value="Genomic_DNA"/>
</dbReference>
<keyword evidence="2" id="KW-0812">Transmembrane</keyword>
<dbReference type="AlphaFoldDB" id="A0A7C8NIH2"/>
<name>A0A7C8NIH2_ORBOL</name>
<reference evidence="3 4" key="1">
    <citation type="submission" date="2019-06" db="EMBL/GenBank/DDBJ databases">
        <authorList>
            <person name="Palmer J.M."/>
        </authorList>
    </citation>
    <scope>NUCLEOTIDE SEQUENCE [LARGE SCALE GENOMIC DNA]</scope>
    <source>
        <strain evidence="3 4">TWF102</strain>
    </source>
</reference>
<feature type="transmembrane region" description="Helical" evidence="2">
    <location>
        <begin position="61"/>
        <end position="79"/>
    </location>
</feature>
<keyword evidence="2" id="KW-1133">Transmembrane helix</keyword>
<comment type="caution">
    <text evidence="3">The sequence shown here is derived from an EMBL/GenBank/DDBJ whole genome shotgun (WGS) entry which is preliminary data.</text>
</comment>
<feature type="compositionally biased region" description="Polar residues" evidence="1">
    <location>
        <begin position="89"/>
        <end position="98"/>
    </location>
</feature>
<evidence type="ECO:0000313" key="4">
    <source>
        <dbReference type="Proteomes" id="UP000475325"/>
    </source>
</evidence>
<evidence type="ECO:0000256" key="1">
    <source>
        <dbReference type="SAM" id="MobiDB-lite"/>
    </source>
</evidence>
<dbReference type="Proteomes" id="UP000475325">
    <property type="component" value="Unassembled WGS sequence"/>
</dbReference>
<feature type="compositionally biased region" description="Basic and acidic residues" evidence="1">
    <location>
        <begin position="99"/>
        <end position="116"/>
    </location>
</feature>
<protein>
    <submittedName>
        <fullName evidence="3">Uncharacterized protein</fullName>
    </submittedName>
</protein>
<accession>A0A7C8NIH2</accession>
<keyword evidence="2" id="KW-0472">Membrane</keyword>
<gene>
    <name evidence="3" type="ORF">TWF102_005696</name>
</gene>
<evidence type="ECO:0000313" key="3">
    <source>
        <dbReference type="EMBL" id="KAF3111937.1"/>
    </source>
</evidence>
<sequence>MPTIQQMVVWLEKLQVYKPTAHRIPTNILLLAIFIAFWTSYITLNSEAELSNGFFITKGEVAVVIMAAVHAFSIGRPALNTLIFQSRSPKSWIPSTPSKGHEVSQKERSSRRTQEL</sequence>
<feature type="region of interest" description="Disordered" evidence="1">
    <location>
        <begin position="89"/>
        <end position="116"/>
    </location>
</feature>
<proteinExistence type="predicted"/>
<evidence type="ECO:0000256" key="2">
    <source>
        <dbReference type="SAM" id="Phobius"/>
    </source>
</evidence>